<evidence type="ECO:0000313" key="9">
    <source>
        <dbReference type="Proteomes" id="UP000241394"/>
    </source>
</evidence>
<dbReference type="FunFam" id="3.40.30.10:FF:000014">
    <property type="entry name" value="Tau class glutathione S-transferase"/>
    <property type="match status" value="1"/>
</dbReference>
<dbReference type="Gene3D" id="3.40.30.10">
    <property type="entry name" value="Glutaredoxin"/>
    <property type="match status" value="1"/>
</dbReference>
<reference evidence="9" key="2">
    <citation type="journal article" date="2018" name="BMC Genomics">
        <title>A manually annotated Actinidia chinensis var. chinensis (kiwifruit) genome highlights the challenges associated with draft genomes and gene prediction in plants.</title>
        <authorList>
            <person name="Pilkington S.M."/>
            <person name="Crowhurst R."/>
            <person name="Hilario E."/>
            <person name="Nardozza S."/>
            <person name="Fraser L."/>
            <person name="Peng Y."/>
            <person name="Gunaseelan K."/>
            <person name="Simpson R."/>
            <person name="Tahir J."/>
            <person name="Deroles S.C."/>
            <person name="Templeton K."/>
            <person name="Luo Z."/>
            <person name="Davy M."/>
            <person name="Cheng C."/>
            <person name="McNeilage M."/>
            <person name="Scaglione D."/>
            <person name="Liu Y."/>
            <person name="Zhang Q."/>
            <person name="Datson P."/>
            <person name="De Silva N."/>
            <person name="Gardiner S.E."/>
            <person name="Bassett H."/>
            <person name="Chagne D."/>
            <person name="McCallum J."/>
            <person name="Dzierzon H."/>
            <person name="Deng C."/>
            <person name="Wang Y.Y."/>
            <person name="Barron L."/>
            <person name="Manako K."/>
            <person name="Bowen J."/>
            <person name="Foster T.M."/>
            <person name="Erridge Z.A."/>
            <person name="Tiffin H."/>
            <person name="Waite C.N."/>
            <person name="Davies K.M."/>
            <person name="Grierson E.P."/>
            <person name="Laing W.A."/>
            <person name="Kirk R."/>
            <person name="Chen X."/>
            <person name="Wood M."/>
            <person name="Montefiori M."/>
            <person name="Brummell D.A."/>
            <person name="Schwinn K.E."/>
            <person name="Catanach A."/>
            <person name="Fullerton C."/>
            <person name="Li D."/>
            <person name="Meiyalaghan S."/>
            <person name="Nieuwenhuizen N."/>
            <person name="Read N."/>
            <person name="Prakash R."/>
            <person name="Hunter D."/>
            <person name="Zhang H."/>
            <person name="McKenzie M."/>
            <person name="Knabel M."/>
            <person name="Harris A."/>
            <person name="Allan A.C."/>
            <person name="Gleave A."/>
            <person name="Chen A."/>
            <person name="Janssen B.J."/>
            <person name="Plunkett B."/>
            <person name="Ampomah-Dwamena C."/>
            <person name="Voogd C."/>
            <person name="Leif D."/>
            <person name="Lafferty D."/>
            <person name="Souleyre E.J.F."/>
            <person name="Varkonyi-Gasic E."/>
            <person name="Gambi F."/>
            <person name="Hanley J."/>
            <person name="Yao J.L."/>
            <person name="Cheung J."/>
            <person name="David K.M."/>
            <person name="Warren B."/>
            <person name="Marsh K."/>
            <person name="Snowden K.C."/>
            <person name="Lin-Wang K."/>
            <person name="Brian L."/>
            <person name="Martinez-Sanchez M."/>
            <person name="Wang M."/>
            <person name="Ileperuma N."/>
            <person name="Macnee N."/>
            <person name="Campin R."/>
            <person name="McAtee P."/>
            <person name="Drummond R.S.M."/>
            <person name="Espley R.V."/>
            <person name="Ireland H.S."/>
            <person name="Wu R."/>
            <person name="Atkinson R.G."/>
            <person name="Karunairetnam S."/>
            <person name="Bulley S."/>
            <person name="Chunkath S."/>
            <person name="Hanley Z."/>
            <person name="Storey R."/>
            <person name="Thrimawithana A.H."/>
            <person name="Thomson S."/>
            <person name="David C."/>
            <person name="Testolin R."/>
            <person name="Huang H."/>
            <person name="Hellens R.P."/>
            <person name="Schaffer R.J."/>
        </authorList>
    </citation>
    <scope>NUCLEOTIDE SEQUENCE [LARGE SCALE GENOMIC DNA]</scope>
    <source>
        <strain evidence="9">cv. Red5</strain>
    </source>
</reference>
<dbReference type="FunFam" id="1.20.1050.10:FF:000012">
    <property type="entry name" value="Tau class glutathione S-transferase"/>
    <property type="match status" value="1"/>
</dbReference>
<dbReference type="EC" id="2.5.1.18" evidence="2"/>
<dbReference type="Gene3D" id="1.20.1050.10">
    <property type="match status" value="1"/>
</dbReference>
<protein>
    <recommendedName>
        <fullName evidence="5">Probable glutathione S-transferase</fullName>
        <ecNumber evidence="2">2.5.1.18</ecNumber>
    </recommendedName>
</protein>
<dbReference type="InterPro" id="IPR045073">
    <property type="entry name" value="Omega/Tau-like"/>
</dbReference>
<dbReference type="InterPro" id="IPR036282">
    <property type="entry name" value="Glutathione-S-Trfase_C_sf"/>
</dbReference>
<dbReference type="Gramene" id="PSS26523">
    <property type="protein sequence ID" value="PSS26523"/>
    <property type="gene ID" value="CEY00_Acc07819"/>
</dbReference>
<evidence type="ECO:0000313" key="8">
    <source>
        <dbReference type="EMBL" id="PSS26523.1"/>
    </source>
</evidence>
<dbReference type="SFLD" id="SFLDG00358">
    <property type="entry name" value="Main_(cytGST)"/>
    <property type="match status" value="1"/>
</dbReference>
<evidence type="ECO:0000256" key="3">
    <source>
        <dbReference type="ARBA" id="ARBA00022679"/>
    </source>
</evidence>
<dbReference type="STRING" id="1590841.A0A2R6RD92"/>
<dbReference type="InterPro" id="IPR040079">
    <property type="entry name" value="Glutathione_S-Trfase"/>
</dbReference>
<sequence length="234" mass="26869">MSMPEVRLLGAKHSPYVQRAKWALKLKGVEYEYQEQDLLKKGPVLVQCNPIHKKVPVLIHNGKPIAESFIIVEYLDETWKNHPLLPRDSYQRAMTRFLAKFVEEKFTEVMQQVVIVDGENQEKEVNNAKEALEILEGELKGNKFFGGENVGFVDIVLGSIISVCLDVIEEVGGVKVFDSQKFPYLAKWNENFLEIPAIKETLPERGHVLRYFSRARRFNLAMAAKKRRVKLLDG</sequence>
<dbReference type="GO" id="GO:0006749">
    <property type="term" value="P:glutathione metabolic process"/>
    <property type="evidence" value="ECO:0007669"/>
    <property type="project" value="InterPro"/>
</dbReference>
<dbReference type="SFLD" id="SFLDG01152">
    <property type="entry name" value="Main.3:_Omega-_and_Tau-like"/>
    <property type="match status" value="1"/>
</dbReference>
<name>A0A2R6RD92_ACTCC</name>
<feature type="domain" description="GST N-terminal" evidence="6">
    <location>
        <begin position="4"/>
        <end position="83"/>
    </location>
</feature>
<dbReference type="SUPFAM" id="SSF52833">
    <property type="entry name" value="Thioredoxin-like"/>
    <property type="match status" value="1"/>
</dbReference>
<evidence type="ECO:0000256" key="1">
    <source>
        <dbReference type="ARBA" id="ARBA00009929"/>
    </source>
</evidence>
<dbReference type="GO" id="GO:0004364">
    <property type="term" value="F:glutathione transferase activity"/>
    <property type="evidence" value="ECO:0007669"/>
    <property type="project" value="UniProtKB-EC"/>
</dbReference>
<dbReference type="OMA" id="WITIWLE"/>
<feature type="domain" description="GST C-terminal" evidence="7">
    <location>
        <begin position="88"/>
        <end position="212"/>
    </location>
</feature>
<evidence type="ECO:0000259" key="6">
    <source>
        <dbReference type="PROSITE" id="PS50404"/>
    </source>
</evidence>
<dbReference type="InterPro" id="IPR045074">
    <property type="entry name" value="GST_C_Tau"/>
</dbReference>
<dbReference type="InterPro" id="IPR004046">
    <property type="entry name" value="GST_C"/>
</dbReference>
<evidence type="ECO:0000256" key="2">
    <source>
        <dbReference type="ARBA" id="ARBA00012452"/>
    </source>
</evidence>
<dbReference type="SUPFAM" id="SSF47616">
    <property type="entry name" value="GST C-terminal domain-like"/>
    <property type="match status" value="1"/>
</dbReference>
<gene>
    <name evidence="8" type="ORF">CEY00_Acc07819</name>
</gene>
<dbReference type="PROSITE" id="PS50405">
    <property type="entry name" value="GST_CTER"/>
    <property type="match status" value="1"/>
</dbReference>
<dbReference type="InterPro" id="IPR036249">
    <property type="entry name" value="Thioredoxin-like_sf"/>
</dbReference>
<dbReference type="PANTHER" id="PTHR11260">
    <property type="entry name" value="GLUTATHIONE S-TRANSFERASE, GST, SUPERFAMILY, GST DOMAIN CONTAINING"/>
    <property type="match status" value="1"/>
</dbReference>
<dbReference type="CDD" id="cd03185">
    <property type="entry name" value="GST_C_Tau"/>
    <property type="match status" value="1"/>
</dbReference>
<dbReference type="Pfam" id="PF02798">
    <property type="entry name" value="GST_N"/>
    <property type="match status" value="1"/>
</dbReference>
<dbReference type="PANTHER" id="PTHR11260:SF676">
    <property type="entry name" value="GLUTATHIONE S-TRANSFERASE U8"/>
    <property type="match status" value="1"/>
</dbReference>
<proteinExistence type="inferred from homology"/>
<dbReference type="Pfam" id="PF00043">
    <property type="entry name" value="GST_C"/>
    <property type="match status" value="1"/>
</dbReference>
<dbReference type="InParanoid" id="A0A2R6RD92"/>
<keyword evidence="9" id="KW-1185">Reference proteome</keyword>
<comment type="caution">
    <text evidence="8">The sequence shown here is derived from an EMBL/GenBank/DDBJ whole genome shotgun (WGS) entry which is preliminary data.</text>
</comment>
<dbReference type="OrthoDB" id="202840at2759"/>
<dbReference type="PROSITE" id="PS50404">
    <property type="entry name" value="GST_NTER"/>
    <property type="match status" value="1"/>
</dbReference>
<keyword evidence="3 8" id="KW-0808">Transferase</keyword>
<dbReference type="EMBL" id="NKQK01000007">
    <property type="protein sequence ID" value="PSS26523.1"/>
    <property type="molecule type" value="Genomic_DNA"/>
</dbReference>
<comment type="catalytic activity">
    <reaction evidence="4">
        <text>RX + glutathione = an S-substituted glutathione + a halide anion + H(+)</text>
        <dbReference type="Rhea" id="RHEA:16437"/>
        <dbReference type="ChEBI" id="CHEBI:15378"/>
        <dbReference type="ChEBI" id="CHEBI:16042"/>
        <dbReference type="ChEBI" id="CHEBI:17792"/>
        <dbReference type="ChEBI" id="CHEBI:57925"/>
        <dbReference type="ChEBI" id="CHEBI:90779"/>
        <dbReference type="EC" id="2.5.1.18"/>
    </reaction>
</comment>
<dbReference type="AlphaFoldDB" id="A0A2R6RD92"/>
<comment type="similarity">
    <text evidence="1">Belongs to the GST superfamily. HSP26 family.</text>
</comment>
<evidence type="ECO:0000256" key="5">
    <source>
        <dbReference type="ARBA" id="ARBA00071370"/>
    </source>
</evidence>
<evidence type="ECO:0000256" key="4">
    <source>
        <dbReference type="ARBA" id="ARBA00047960"/>
    </source>
</evidence>
<dbReference type="Proteomes" id="UP000241394">
    <property type="component" value="Chromosome LG7"/>
</dbReference>
<dbReference type="SFLD" id="SFLDS00019">
    <property type="entry name" value="Glutathione_Transferase_(cytos"/>
    <property type="match status" value="1"/>
</dbReference>
<dbReference type="InterPro" id="IPR004045">
    <property type="entry name" value="Glutathione_S-Trfase_N"/>
</dbReference>
<reference evidence="8 9" key="1">
    <citation type="submission" date="2017-07" db="EMBL/GenBank/DDBJ databases">
        <title>An improved, manually edited Actinidia chinensis var. chinensis (kiwifruit) genome highlights the challenges associated with draft genomes and gene prediction in plants.</title>
        <authorList>
            <person name="Pilkington S."/>
            <person name="Crowhurst R."/>
            <person name="Hilario E."/>
            <person name="Nardozza S."/>
            <person name="Fraser L."/>
            <person name="Peng Y."/>
            <person name="Gunaseelan K."/>
            <person name="Simpson R."/>
            <person name="Tahir J."/>
            <person name="Deroles S."/>
            <person name="Templeton K."/>
            <person name="Luo Z."/>
            <person name="Davy M."/>
            <person name="Cheng C."/>
            <person name="Mcneilage M."/>
            <person name="Scaglione D."/>
            <person name="Liu Y."/>
            <person name="Zhang Q."/>
            <person name="Datson P."/>
            <person name="De Silva N."/>
            <person name="Gardiner S."/>
            <person name="Bassett H."/>
            <person name="Chagne D."/>
            <person name="Mccallum J."/>
            <person name="Dzierzon H."/>
            <person name="Deng C."/>
            <person name="Wang Y.-Y."/>
            <person name="Barron N."/>
            <person name="Manako K."/>
            <person name="Bowen J."/>
            <person name="Foster T."/>
            <person name="Erridge Z."/>
            <person name="Tiffin H."/>
            <person name="Waite C."/>
            <person name="Davies K."/>
            <person name="Grierson E."/>
            <person name="Laing W."/>
            <person name="Kirk R."/>
            <person name="Chen X."/>
            <person name="Wood M."/>
            <person name="Montefiori M."/>
            <person name="Brummell D."/>
            <person name="Schwinn K."/>
            <person name="Catanach A."/>
            <person name="Fullerton C."/>
            <person name="Li D."/>
            <person name="Meiyalaghan S."/>
            <person name="Nieuwenhuizen N."/>
            <person name="Read N."/>
            <person name="Prakash R."/>
            <person name="Hunter D."/>
            <person name="Zhang H."/>
            <person name="Mckenzie M."/>
            <person name="Knabel M."/>
            <person name="Harris A."/>
            <person name="Allan A."/>
            <person name="Chen A."/>
            <person name="Janssen B."/>
            <person name="Plunkett B."/>
            <person name="Dwamena C."/>
            <person name="Voogd C."/>
            <person name="Leif D."/>
            <person name="Lafferty D."/>
            <person name="Souleyre E."/>
            <person name="Varkonyi-Gasic E."/>
            <person name="Gambi F."/>
            <person name="Hanley J."/>
            <person name="Yao J.-L."/>
            <person name="Cheung J."/>
            <person name="David K."/>
            <person name="Warren B."/>
            <person name="Marsh K."/>
            <person name="Snowden K."/>
            <person name="Lin-Wang K."/>
            <person name="Brian L."/>
            <person name="Martinez-Sanchez M."/>
            <person name="Wang M."/>
            <person name="Ileperuma N."/>
            <person name="Macnee N."/>
            <person name="Campin R."/>
            <person name="Mcatee P."/>
            <person name="Drummond R."/>
            <person name="Espley R."/>
            <person name="Ireland H."/>
            <person name="Wu R."/>
            <person name="Atkinson R."/>
            <person name="Karunairetnam S."/>
            <person name="Bulley S."/>
            <person name="Chunkath S."/>
            <person name="Hanley Z."/>
            <person name="Storey R."/>
            <person name="Thrimawithana A."/>
            <person name="Thomson S."/>
            <person name="David C."/>
            <person name="Testolin R."/>
        </authorList>
    </citation>
    <scope>NUCLEOTIDE SEQUENCE [LARGE SCALE GENOMIC DNA]</scope>
    <source>
        <strain evidence="9">cv. Red5</strain>
        <tissue evidence="8">Young leaf</tissue>
    </source>
</reference>
<accession>A0A2R6RD92</accession>
<dbReference type="GO" id="GO:0005737">
    <property type="term" value="C:cytoplasm"/>
    <property type="evidence" value="ECO:0007669"/>
    <property type="project" value="TreeGrafter"/>
</dbReference>
<dbReference type="InterPro" id="IPR010987">
    <property type="entry name" value="Glutathione-S-Trfase_C-like"/>
</dbReference>
<organism evidence="8 9">
    <name type="scientific">Actinidia chinensis var. chinensis</name>
    <name type="common">Chinese soft-hair kiwi</name>
    <dbReference type="NCBI Taxonomy" id="1590841"/>
    <lineage>
        <taxon>Eukaryota</taxon>
        <taxon>Viridiplantae</taxon>
        <taxon>Streptophyta</taxon>
        <taxon>Embryophyta</taxon>
        <taxon>Tracheophyta</taxon>
        <taxon>Spermatophyta</taxon>
        <taxon>Magnoliopsida</taxon>
        <taxon>eudicotyledons</taxon>
        <taxon>Gunneridae</taxon>
        <taxon>Pentapetalae</taxon>
        <taxon>asterids</taxon>
        <taxon>Ericales</taxon>
        <taxon>Actinidiaceae</taxon>
        <taxon>Actinidia</taxon>
    </lineage>
</organism>
<evidence type="ECO:0000259" key="7">
    <source>
        <dbReference type="PROSITE" id="PS50405"/>
    </source>
</evidence>
<dbReference type="CDD" id="cd03058">
    <property type="entry name" value="GST_N_Tau"/>
    <property type="match status" value="1"/>
</dbReference>